<comment type="caution">
    <text evidence="1">The sequence shown here is derived from an EMBL/GenBank/DDBJ whole genome shotgun (WGS) entry which is preliminary data.</text>
</comment>
<accession>A0A8X6QWW9</accession>
<gene>
    <name evidence="1" type="ORF">NPIL_209141</name>
</gene>
<reference evidence="1" key="1">
    <citation type="submission" date="2020-08" db="EMBL/GenBank/DDBJ databases">
        <title>Multicomponent nature underlies the extraordinary mechanical properties of spider dragline silk.</title>
        <authorList>
            <person name="Kono N."/>
            <person name="Nakamura H."/>
            <person name="Mori M."/>
            <person name="Yoshida Y."/>
            <person name="Ohtoshi R."/>
            <person name="Malay A.D."/>
            <person name="Moran D.A.P."/>
            <person name="Tomita M."/>
            <person name="Numata K."/>
            <person name="Arakawa K."/>
        </authorList>
    </citation>
    <scope>NUCLEOTIDE SEQUENCE</scope>
</reference>
<evidence type="ECO:0000313" key="2">
    <source>
        <dbReference type="Proteomes" id="UP000887013"/>
    </source>
</evidence>
<sequence length="80" mass="9073">MSVQSFSLFDIHRLQGLPPHQKNSRRDRLSRVEGHIIDRLTRRTVVEQGTPLLQGEISPLSVLLAGKYGPITGKRDSKHF</sequence>
<keyword evidence="2" id="KW-1185">Reference proteome</keyword>
<protein>
    <submittedName>
        <fullName evidence="1">Uncharacterized protein</fullName>
    </submittedName>
</protein>
<name>A0A8X6QWW9_NEPPI</name>
<dbReference type="Proteomes" id="UP000887013">
    <property type="component" value="Unassembled WGS sequence"/>
</dbReference>
<proteinExistence type="predicted"/>
<dbReference type="AlphaFoldDB" id="A0A8X6QWW9"/>
<evidence type="ECO:0000313" key="1">
    <source>
        <dbReference type="EMBL" id="GFU35962.1"/>
    </source>
</evidence>
<organism evidence="1 2">
    <name type="scientific">Nephila pilipes</name>
    <name type="common">Giant wood spider</name>
    <name type="synonym">Nephila maculata</name>
    <dbReference type="NCBI Taxonomy" id="299642"/>
    <lineage>
        <taxon>Eukaryota</taxon>
        <taxon>Metazoa</taxon>
        <taxon>Ecdysozoa</taxon>
        <taxon>Arthropoda</taxon>
        <taxon>Chelicerata</taxon>
        <taxon>Arachnida</taxon>
        <taxon>Araneae</taxon>
        <taxon>Araneomorphae</taxon>
        <taxon>Entelegynae</taxon>
        <taxon>Araneoidea</taxon>
        <taxon>Nephilidae</taxon>
        <taxon>Nephila</taxon>
    </lineage>
</organism>
<dbReference type="EMBL" id="BMAW01130660">
    <property type="protein sequence ID" value="GFU35962.1"/>
    <property type="molecule type" value="Genomic_DNA"/>
</dbReference>